<dbReference type="InterPro" id="IPR036728">
    <property type="entry name" value="PBP_GOBP_sf"/>
</dbReference>
<organism evidence="3">
    <name type="scientific">Encarsia formosa</name>
    <name type="common">Whitefly parasite</name>
    <dbReference type="NCBI Taxonomy" id="32400"/>
    <lineage>
        <taxon>Eukaryota</taxon>
        <taxon>Metazoa</taxon>
        <taxon>Ecdysozoa</taxon>
        <taxon>Arthropoda</taxon>
        <taxon>Hexapoda</taxon>
        <taxon>Insecta</taxon>
        <taxon>Pterygota</taxon>
        <taxon>Neoptera</taxon>
        <taxon>Endopterygota</taxon>
        <taxon>Hymenoptera</taxon>
        <taxon>Apocrita</taxon>
        <taxon>Proctotrupomorpha</taxon>
        <taxon>Chalcidoidea</taxon>
        <taxon>Aphelinidae</taxon>
        <taxon>Coccophaginae</taxon>
        <taxon>Encarsia</taxon>
    </lineage>
</organism>
<dbReference type="AlphaFoldDB" id="A0A514TTY6"/>
<name>A0A514TTY6_ENCFO</name>
<evidence type="ECO:0000256" key="2">
    <source>
        <dbReference type="SAM" id="SignalP"/>
    </source>
</evidence>
<dbReference type="SMART" id="SM00708">
    <property type="entry name" value="PhBP"/>
    <property type="match status" value="1"/>
</dbReference>
<dbReference type="CDD" id="cd23992">
    <property type="entry name" value="PBP_GOBP"/>
    <property type="match status" value="1"/>
</dbReference>
<evidence type="ECO:0000256" key="1">
    <source>
        <dbReference type="ARBA" id="ARBA00022729"/>
    </source>
</evidence>
<accession>A0A514TTY6</accession>
<keyword evidence="1 2" id="KW-0732">Signal</keyword>
<proteinExistence type="evidence at transcript level"/>
<dbReference type="Gene3D" id="1.10.238.20">
    <property type="entry name" value="Pheromone/general odorant binding protein domain"/>
    <property type="match status" value="1"/>
</dbReference>
<dbReference type="PANTHER" id="PTHR11857">
    <property type="entry name" value="ODORANT BINDING PROTEIN-RELATED"/>
    <property type="match status" value="1"/>
</dbReference>
<dbReference type="EMBL" id="MK990466">
    <property type="protein sequence ID" value="QDJ95944.1"/>
    <property type="molecule type" value="mRNA"/>
</dbReference>
<dbReference type="Pfam" id="PF01395">
    <property type="entry name" value="PBP_GOBP"/>
    <property type="match status" value="1"/>
</dbReference>
<feature type="signal peptide" evidence="2">
    <location>
        <begin position="1"/>
        <end position="19"/>
    </location>
</feature>
<dbReference type="GO" id="GO:0007608">
    <property type="term" value="P:sensory perception of smell"/>
    <property type="evidence" value="ECO:0007669"/>
    <property type="project" value="TreeGrafter"/>
</dbReference>
<dbReference type="GO" id="GO:0005615">
    <property type="term" value="C:extracellular space"/>
    <property type="evidence" value="ECO:0007669"/>
    <property type="project" value="TreeGrafter"/>
</dbReference>
<dbReference type="GO" id="GO:0005549">
    <property type="term" value="F:odorant binding"/>
    <property type="evidence" value="ECO:0007669"/>
    <property type="project" value="InterPro"/>
</dbReference>
<protein>
    <submittedName>
        <fullName evidence="3">Odorant-binding protein 1</fullName>
    </submittedName>
</protein>
<evidence type="ECO:0000313" key="3">
    <source>
        <dbReference type="EMBL" id="QDJ95944.1"/>
    </source>
</evidence>
<sequence>MKLILCILGIFFFAEKIRCDDEWLKNIEECVEEVDFSPEVIGKPLDLSDPKAKCFIACIGEKYDVIKDGKIDEDAYAEKMKKFYPHADDSYESKIKECASEGNAESDKCEMAAVAKKCLMEHFGEPKSY</sequence>
<dbReference type="InterPro" id="IPR006170">
    <property type="entry name" value="PBP/GOBP"/>
</dbReference>
<reference evidence="3" key="1">
    <citation type="submission" date="2019-05" db="EMBL/GenBank/DDBJ databases">
        <title>The identification and expression analysis of odorant binding protein genes in Encarsia formosa by antennal transcriptome analysis.</title>
        <authorList>
            <person name="He Y."/>
        </authorList>
    </citation>
    <scope>NUCLEOTIDE SEQUENCE</scope>
    <source>
        <tissue evidence="3">Antenna</tissue>
    </source>
</reference>
<feature type="chain" id="PRO_5021774344" evidence="2">
    <location>
        <begin position="20"/>
        <end position="129"/>
    </location>
</feature>
<dbReference type="SUPFAM" id="SSF47565">
    <property type="entry name" value="Insect pheromone/odorant-binding proteins"/>
    <property type="match status" value="1"/>
</dbReference>